<reference evidence="7" key="1">
    <citation type="submission" date="2023-06" db="EMBL/GenBank/DDBJ databases">
        <title>Identification and characterization of horizontal gene transfer across gut microbiota members of farm animals based on homology search.</title>
        <authorList>
            <person name="Zeman M."/>
            <person name="Kubasova T."/>
            <person name="Jahodarova E."/>
            <person name="Nykrynova M."/>
            <person name="Rychlik I."/>
        </authorList>
    </citation>
    <scope>NUCLEOTIDE SEQUENCE [LARGE SCALE GENOMIC DNA]</scope>
    <source>
        <strain evidence="7">ET341</strain>
    </source>
</reference>
<dbReference type="Pfam" id="PF17802">
    <property type="entry name" value="SpaA"/>
    <property type="match status" value="10"/>
</dbReference>
<comment type="caution">
    <text evidence="6">The sequence shown here is derived from an EMBL/GenBank/DDBJ whole genome shotgun (WGS) entry which is preliminary data.</text>
</comment>
<dbReference type="RefSeq" id="WP_289527118.1">
    <property type="nucleotide sequence ID" value="NZ_JAUDCK010000003.1"/>
</dbReference>
<feature type="domain" description="SpaA-like prealbumin fold" evidence="5">
    <location>
        <begin position="333"/>
        <end position="418"/>
    </location>
</feature>
<evidence type="ECO:0000256" key="4">
    <source>
        <dbReference type="SAM" id="Phobius"/>
    </source>
</evidence>
<evidence type="ECO:0000256" key="3">
    <source>
        <dbReference type="ARBA" id="ARBA00022729"/>
    </source>
</evidence>
<name>A0ABT7UFR5_9FIRM</name>
<keyword evidence="4" id="KW-0812">Transmembrane</keyword>
<gene>
    <name evidence="6" type="ORF">QUV98_01545</name>
</gene>
<dbReference type="InterPro" id="IPR041033">
    <property type="entry name" value="SpaA_PFL_dom_1"/>
</dbReference>
<feature type="domain" description="SpaA-like prealbumin fold" evidence="5">
    <location>
        <begin position="865"/>
        <end position="969"/>
    </location>
</feature>
<evidence type="ECO:0000313" key="6">
    <source>
        <dbReference type="EMBL" id="MDM8194993.1"/>
    </source>
</evidence>
<dbReference type="EMBL" id="JAUDCK010000003">
    <property type="protein sequence ID" value="MDM8194993.1"/>
    <property type="molecule type" value="Genomic_DNA"/>
</dbReference>
<comment type="similarity">
    <text evidence="1">Belongs to the serine-aspartate repeat-containing protein (SDr) family.</text>
</comment>
<dbReference type="InterPro" id="IPR013783">
    <property type="entry name" value="Ig-like_fold"/>
</dbReference>
<proteinExistence type="inferred from homology"/>
<keyword evidence="7" id="KW-1185">Reference proteome</keyword>
<feature type="domain" description="SpaA-like prealbumin fold" evidence="5">
    <location>
        <begin position="658"/>
        <end position="740"/>
    </location>
</feature>
<sequence>MDKHKHFIKLKKVILLMLSCIFMLNIGEVYGASYEMNTYNYLAGITTKAGSKLNDGTVLEASSYDEGVTVLLTTNGQYFYCLENGKAVHDGTQYTPTDTIELIEEAQKNKHLSSSEKEKLISRVLSLAPTKINVSYHTNGSLKAVNGNAYQWYAAQIIVWEIMVGERNADGSYRGVTTSGATSVYNSLNWSNSTTKSNVKTYYDSYSQILKTWGQIPSFASKSENLAKTYEMTAFDGNHYYMEMNDQNQVLERYDFKANGLSFVKNGNVLKVTANASFDDTKTVSGINSLDLNKRQLLCLDSSERYQKVAIAGELDEAIPSAFFKIKIGASALKITKKDNKGNNIADVQFQISYHADMSQSLGTYTTGKDGTVTIDKLQPTTIYIQEIKVPDHLVLDSTVHSVELKAGQTASFTQTNNWKQGYIQVVKKDKKTGEVVKKPGTKFEVLSGNQVVATISTNSEGVAKTGLLDYGTYTIREKEAPQNYVIATLEKNQSVTENGKTYAIEIYNEPVLGKIELEKQDKETGNISQGDATLKEAEYVLKANQDILNPSDGTVLYKKDEIISQKTVGNGVWGDTGTKKTNDQAKILWSNLPMGVYRVEETKPSVGYLLDGPQIVTLTSSNSNQQVVTQSVVSKEQVIKGKLEVAKMGTDGSSGITQGLAGVEFTIKLYSDVQKNGWDQARTYDVLVTDSTGRDTSIDLPYGIYQIKETKTPENYYPAGDFFITINEDQEIEYRMVNNAPFQAWLKIVKRDKDGQKVALSHATFKLKDSEGNDVKQKVGMVYKDEWATDENGYVVLDDMVKSGTYTIEELRNPEGFLIGDDIQVNITADNDEIYFDEDNQPVIEVSFINEKPTGHLILHKEFEREEDTAVGGAQFKVTADSDIIDPATGKMIYKKGDPVSMGNSTDGIYMINESGKLELKDLPLGTTGARYKVEEISTIDGYVLLDEPVIFEFDIKDNTTKEYTVEKTMKNKLTETYFSKQDLNGTELKGGEYSVIDAKSGEIIDQWTSDGRGHLVKGLVIGKDYIYREDLTPLGYTYAKDVKFTMSKNKQTIVMKDTQVDVNKLDADGNVVQGATLQIVSDKTKNIVDQWVTDGSVHHAEGLIVGQTYILREIKTPDGFAMANEIQFTVKENENMNLSMIDKKVIFSKEDAGGQEIEGASMQVIDKETEEIVDEWISTKDSHTINNLIVGKTYILHEDLAPIGKNLAQDIEFTVTDDQQNQHITMIDTTVGIQKKDELGNNVKGATLQIVSNKTKNIIDQWTTDGSVHYAQGLKVGETYTIVEVKTPEGYETSPSVTLTVDGKQDMSLTMTDHRIITDILINKVDSQTHKNIVHNDFEFTIYLDEKCQKPLKTLKADTTKGTVTFENLEYGQTVYVKETKAPKGYQLSDEVVKIVIDDQLEGIGKVHSFQYENEKIPVVVVKTGDTTHMFYYLILAGGCLIFIIKLCRTQKETDR</sequence>
<dbReference type="Proteomes" id="UP001529275">
    <property type="component" value="Unassembled WGS sequence"/>
</dbReference>
<dbReference type="Gene3D" id="2.60.40.10">
    <property type="entry name" value="Immunoglobulins"/>
    <property type="match status" value="11"/>
</dbReference>
<feature type="domain" description="SpaA-like prealbumin fold" evidence="5">
    <location>
        <begin position="1321"/>
        <end position="1402"/>
    </location>
</feature>
<keyword evidence="4" id="KW-1133">Transmembrane helix</keyword>
<evidence type="ECO:0000256" key="1">
    <source>
        <dbReference type="ARBA" id="ARBA00007257"/>
    </source>
</evidence>
<keyword evidence="3" id="KW-0732">Signal</keyword>
<feature type="transmembrane region" description="Helical" evidence="4">
    <location>
        <begin position="1432"/>
        <end position="1450"/>
    </location>
</feature>
<evidence type="ECO:0000256" key="2">
    <source>
        <dbReference type="ARBA" id="ARBA00022525"/>
    </source>
</evidence>
<feature type="domain" description="SpaA-like prealbumin fold" evidence="5">
    <location>
        <begin position="515"/>
        <end position="628"/>
    </location>
</feature>
<evidence type="ECO:0000259" key="5">
    <source>
        <dbReference type="Pfam" id="PF17802"/>
    </source>
</evidence>
<evidence type="ECO:0000313" key="7">
    <source>
        <dbReference type="Proteomes" id="UP001529275"/>
    </source>
</evidence>
<feature type="domain" description="SpaA-like prealbumin fold" evidence="5">
    <location>
        <begin position="1061"/>
        <end position="1146"/>
    </location>
</feature>
<feature type="domain" description="SpaA-like prealbumin fold" evidence="5">
    <location>
        <begin position="747"/>
        <end position="838"/>
    </location>
</feature>
<feature type="domain" description="SpaA-like prealbumin fold" evidence="5">
    <location>
        <begin position="423"/>
        <end position="510"/>
    </location>
</feature>
<dbReference type="PANTHER" id="PTHR36108:SF13">
    <property type="entry name" value="COLOSSIN-B-RELATED"/>
    <property type="match status" value="1"/>
</dbReference>
<accession>A0ABT7UFR5</accession>
<feature type="domain" description="SpaA-like prealbumin fold" evidence="5">
    <location>
        <begin position="980"/>
        <end position="1059"/>
    </location>
</feature>
<protein>
    <submittedName>
        <fullName evidence="6">SpaA isopeptide-forming pilin-related protein</fullName>
    </submittedName>
</protein>
<organism evidence="6 7">
    <name type="scientific">Massilimicrobiota timonensis</name>
    <dbReference type="NCBI Taxonomy" id="1776392"/>
    <lineage>
        <taxon>Bacteria</taxon>
        <taxon>Bacillati</taxon>
        <taxon>Bacillota</taxon>
        <taxon>Erysipelotrichia</taxon>
        <taxon>Erysipelotrichales</taxon>
        <taxon>Erysipelotrichaceae</taxon>
        <taxon>Massilimicrobiota</taxon>
    </lineage>
</organism>
<dbReference type="PANTHER" id="PTHR36108">
    <property type="entry name" value="COLOSSIN-B-RELATED"/>
    <property type="match status" value="1"/>
</dbReference>
<keyword evidence="4" id="KW-0472">Membrane</keyword>
<keyword evidence="2" id="KW-0964">Secreted</keyword>
<feature type="domain" description="SpaA-like prealbumin fold" evidence="5">
    <location>
        <begin position="1232"/>
        <end position="1315"/>
    </location>
</feature>